<accession>A0A176S5E4</accession>
<evidence type="ECO:0000313" key="2">
    <source>
        <dbReference type="EMBL" id="OAD23230.1"/>
    </source>
</evidence>
<reference evidence="2 3" key="1">
    <citation type="submission" date="2016-05" db="EMBL/GenBank/DDBJ databases">
        <title>Single-cell genome of chain-forming Candidatus Thiomargarita nelsonii and comparison to other large sulfur-oxidizing bacteria.</title>
        <authorList>
            <person name="Winkel M."/>
            <person name="Salman V."/>
            <person name="Woyke T."/>
            <person name="Schulz-Vogt H."/>
            <person name="Richter M."/>
            <person name="Flood B."/>
            <person name="Bailey J."/>
            <person name="Amann R."/>
            <person name="Mussmann M."/>
        </authorList>
    </citation>
    <scope>NUCLEOTIDE SEQUENCE [LARGE SCALE GENOMIC DNA]</scope>
    <source>
        <strain evidence="2 3">THI036</strain>
    </source>
</reference>
<dbReference type="SUPFAM" id="SSF53448">
    <property type="entry name" value="Nucleotide-diphospho-sugar transferases"/>
    <property type="match status" value="1"/>
</dbReference>
<proteinExistence type="predicted"/>
<dbReference type="InterPro" id="IPR015037">
    <property type="entry name" value="DUF1919"/>
</dbReference>
<dbReference type="AlphaFoldDB" id="A0A176S5E4"/>
<gene>
    <name evidence="2" type="ORF">THIOM_000943</name>
</gene>
<dbReference type="Proteomes" id="UP000076962">
    <property type="component" value="Unassembled WGS sequence"/>
</dbReference>
<dbReference type="Pfam" id="PF00535">
    <property type="entry name" value="Glycos_transf_2"/>
    <property type="match status" value="1"/>
</dbReference>
<evidence type="ECO:0000313" key="3">
    <source>
        <dbReference type="Proteomes" id="UP000076962"/>
    </source>
</evidence>
<keyword evidence="3" id="KW-1185">Reference proteome</keyword>
<dbReference type="GO" id="GO:0016758">
    <property type="term" value="F:hexosyltransferase activity"/>
    <property type="evidence" value="ECO:0007669"/>
    <property type="project" value="UniProtKB-ARBA"/>
</dbReference>
<dbReference type="Gene3D" id="3.90.550.10">
    <property type="entry name" value="Spore Coat Polysaccharide Biosynthesis Protein SpsA, Chain A"/>
    <property type="match status" value="1"/>
</dbReference>
<dbReference type="CDD" id="cd00761">
    <property type="entry name" value="Glyco_tranf_GTA_type"/>
    <property type="match status" value="1"/>
</dbReference>
<sequence>METTSPFFVSVIVPVYNGENFLAQAIENLQQQNYQPLEIIVVDDGSTDGTAEIATQFKDQIRYVYQPNRGPSAARNRGIKMAAGDVIAFLDVDDLWPANKLALQLSSLAANPSVDIVQGLIQEMQPLFTSTTDDAPIFEETSRPYQFVNIGSAIYRKSVFDKVGLFDETLNYAEDVDLFHRAREQNIAKMVLDEVTLFYRKHKHNMTRGKNLVELGVLKAHKKCLDRRRQQGSSSIQALSEVPSVLEYLGQGPVNNNLENKHFTIISNDSWAGKVYDDLGIIYKTPFIDTHLLAPCYITLLKNLKRYLTLPLTFTAVSRYDFFNKEREKRFYPIGLLNGDVEIHFPYDQDEITAKKLWDERVKRIHWDNLFVKFSGDNLLCTKELIKEFDNLNFSHKVCFTAKEYPMFKSTVCIKDCVVEGETIYPVSKKSFDVVRWLNKKLTRNDDF</sequence>
<dbReference type="PANTHER" id="PTHR22916">
    <property type="entry name" value="GLYCOSYLTRANSFERASE"/>
    <property type="match status" value="1"/>
</dbReference>
<dbReference type="Pfam" id="PF08942">
    <property type="entry name" value="DUF1919"/>
    <property type="match status" value="1"/>
</dbReference>
<keyword evidence="2" id="KW-0808">Transferase</keyword>
<dbReference type="PANTHER" id="PTHR22916:SF3">
    <property type="entry name" value="UDP-GLCNAC:BETAGAL BETA-1,3-N-ACETYLGLUCOSAMINYLTRANSFERASE-LIKE PROTEIN 1"/>
    <property type="match status" value="1"/>
</dbReference>
<dbReference type="InterPro" id="IPR001173">
    <property type="entry name" value="Glyco_trans_2-like"/>
</dbReference>
<evidence type="ECO:0000259" key="1">
    <source>
        <dbReference type="Pfam" id="PF00535"/>
    </source>
</evidence>
<dbReference type="InterPro" id="IPR037226">
    <property type="entry name" value="CAC2185-like_sf"/>
</dbReference>
<feature type="domain" description="Glycosyltransferase 2-like" evidence="1">
    <location>
        <begin position="10"/>
        <end position="127"/>
    </location>
</feature>
<dbReference type="EMBL" id="LUTY01000480">
    <property type="protein sequence ID" value="OAD23230.1"/>
    <property type="molecule type" value="Genomic_DNA"/>
</dbReference>
<protein>
    <submittedName>
        <fullName evidence="2">Family 2 glycosyl transferase</fullName>
    </submittedName>
</protein>
<organism evidence="2 3">
    <name type="scientific">Candidatus Thiomargarita nelsonii</name>
    <dbReference type="NCBI Taxonomy" id="1003181"/>
    <lineage>
        <taxon>Bacteria</taxon>
        <taxon>Pseudomonadati</taxon>
        <taxon>Pseudomonadota</taxon>
        <taxon>Gammaproteobacteria</taxon>
        <taxon>Thiotrichales</taxon>
        <taxon>Thiotrichaceae</taxon>
        <taxon>Thiomargarita</taxon>
    </lineage>
</organism>
<dbReference type="SUPFAM" id="SSF142795">
    <property type="entry name" value="CAC2185-like"/>
    <property type="match status" value="1"/>
</dbReference>
<name>A0A176S5E4_9GAMM</name>
<comment type="caution">
    <text evidence="2">The sequence shown here is derived from an EMBL/GenBank/DDBJ whole genome shotgun (WGS) entry which is preliminary data.</text>
</comment>
<dbReference type="InterPro" id="IPR029044">
    <property type="entry name" value="Nucleotide-diphossugar_trans"/>
</dbReference>